<evidence type="ECO:0000256" key="4">
    <source>
        <dbReference type="ARBA" id="ARBA00022840"/>
    </source>
</evidence>
<dbReference type="FunFam" id="3.40.50.300:FF:001660">
    <property type="entry name" value="NF-X1 finger and helicase protein, putative"/>
    <property type="match status" value="1"/>
</dbReference>
<dbReference type="FunFam" id="3.40.50.300:FF:000216">
    <property type="entry name" value="Type VII secretion ATPase EccA"/>
    <property type="match status" value="2"/>
</dbReference>
<dbReference type="EMBL" id="CM002800">
    <property type="protein sequence ID" value="KZN84549.1"/>
    <property type="molecule type" value="Genomic_DNA"/>
</dbReference>
<dbReference type="InterPro" id="IPR003959">
    <property type="entry name" value="ATPase_AAA_core"/>
</dbReference>
<dbReference type="InterPro" id="IPR027417">
    <property type="entry name" value="P-loop_NTPase"/>
</dbReference>
<feature type="coiled-coil region" evidence="5">
    <location>
        <begin position="2203"/>
        <end position="2240"/>
    </location>
</feature>
<protein>
    <submittedName>
        <fullName evidence="8">NFX1-type zinc finger-containing protein</fullName>
    </submittedName>
</protein>
<evidence type="ECO:0000256" key="6">
    <source>
        <dbReference type="SAM" id="MobiDB-lite"/>
    </source>
</evidence>
<keyword evidence="2" id="KW-0547">Nucleotide-binding</keyword>
<evidence type="ECO:0000313" key="8">
    <source>
        <dbReference type="EMBL" id="KZN84549.1"/>
    </source>
</evidence>
<dbReference type="InterPro" id="IPR050773">
    <property type="entry name" value="CbxX/CfxQ_RuBisCO_ESX"/>
</dbReference>
<keyword evidence="4" id="KW-0067">ATP-binding</keyword>
<dbReference type="Pfam" id="PF13086">
    <property type="entry name" value="AAA_11"/>
    <property type="match status" value="1"/>
</dbReference>
<dbReference type="Pfam" id="PF00004">
    <property type="entry name" value="AAA"/>
    <property type="match status" value="3"/>
</dbReference>
<dbReference type="Proteomes" id="UP000076449">
    <property type="component" value="Chromosome III"/>
</dbReference>
<dbReference type="PANTHER" id="PTHR43392:SF2">
    <property type="entry name" value="AAA-TYPE ATPASE FAMILY PROTEIN _ ANKYRIN REPEAT FAMILY PROTEIN"/>
    <property type="match status" value="1"/>
</dbReference>
<feature type="region of interest" description="Disordered" evidence="6">
    <location>
        <begin position="2164"/>
        <end position="2192"/>
    </location>
</feature>
<keyword evidence="5" id="KW-0175">Coiled coil</keyword>
<name>A0A167QB87_PENCH</name>
<dbReference type="InterPro" id="IPR041627">
    <property type="entry name" value="AAA_lid_6"/>
</dbReference>
<proteinExistence type="inferred from homology"/>
<dbReference type="GO" id="GO:0016887">
    <property type="term" value="F:ATP hydrolysis activity"/>
    <property type="evidence" value="ECO:0007669"/>
    <property type="project" value="InterPro"/>
</dbReference>
<dbReference type="Pfam" id="PF13087">
    <property type="entry name" value="AAA_12"/>
    <property type="match status" value="1"/>
</dbReference>
<dbReference type="InterPro" id="IPR041677">
    <property type="entry name" value="DNA2/NAM7_AAA_11"/>
</dbReference>
<feature type="domain" description="AAA+ ATPase" evidence="7">
    <location>
        <begin position="1321"/>
        <end position="1457"/>
    </location>
</feature>
<organism evidence="8">
    <name type="scientific">Penicillium chrysogenum</name>
    <name type="common">Penicillium notatum</name>
    <dbReference type="NCBI Taxonomy" id="5076"/>
    <lineage>
        <taxon>Eukaryota</taxon>
        <taxon>Fungi</taxon>
        <taxon>Dikarya</taxon>
        <taxon>Ascomycota</taxon>
        <taxon>Pezizomycotina</taxon>
        <taxon>Eurotiomycetes</taxon>
        <taxon>Eurotiomycetidae</taxon>
        <taxon>Eurotiales</taxon>
        <taxon>Aspergillaceae</taxon>
        <taxon>Penicillium</taxon>
        <taxon>Penicillium chrysogenum species complex</taxon>
    </lineage>
</organism>
<feature type="compositionally biased region" description="Polar residues" evidence="6">
    <location>
        <begin position="2164"/>
        <end position="2187"/>
    </location>
</feature>
<dbReference type="InterPro" id="IPR041679">
    <property type="entry name" value="DNA2/NAM7-like_C"/>
</dbReference>
<dbReference type="Gene3D" id="3.40.50.300">
    <property type="entry name" value="P-loop containing nucleotide triphosphate hydrolases"/>
    <property type="match status" value="6"/>
</dbReference>
<dbReference type="PANTHER" id="PTHR43392">
    <property type="entry name" value="AAA-TYPE ATPASE FAMILY PROTEIN / ANKYRIN REPEAT FAMILY PROTEIN"/>
    <property type="match status" value="1"/>
</dbReference>
<sequence length="2338" mass="261706">MSTITGSDRLAKYLGAILHGKQEVRNLQDFKKFIAAILDQSNPCILVEKLISSQSGLKALQTGLRFNLTPAFLNQYTAKFIQFLNNRDVKALCSGAFLEQLLILVVEPRTLWNAFLDAFYTRTLEHDSILAFCWMVSELLVLPTSSGVNINDDARKMVEDGYISSSLSIELRNLGHKIKHLLEMRLSSMNATTSGSSAGGRHDNDFSDFRLTAILPTADEMGCTEAPFYRQAEEITQLSGDQRIAAHLDNQFRLLREDMLSGLRDDFQIAQGTKKGRRTASRLEGLSLATISCTSSTKQRIQPCTVGVFCDRGLEKVQSLPKPDRKVFLKNNHSFVKHQAFGCLVRNSQIVAFATIERDLDSLEADRPVVMLRISDEEALKRCLLYLKLYNDVNFLVVNTPIFAYEPILKCLQDRIEMPLVEELFLYEHGQPVRQSSLTPFSVVEKLKLKYGTDLQGILQTKSPVTLENSQLDSLVAGLSQRVSLIQGPPGTGKSFIGALLAKALHDHTTDKILVMCYTNHALDQFLEDLLDIGIDASSIVRLGSKSTQRTEPLSLFRQHSSYKRNQISWNTINSLESDAQIQASELQSHTDMYQNQMADAVSILDYLEFEDPKYFEALTIPDDDDDMTLVTRSGKAAKRGYLFNRWIEGKSPGIYSSFIPSHCQDVWALGKEPRNDKLQSWRNDLLAEQAASLGSRMSLLDKCQKRLSALWGEKTRVILKSKRIIGCTTTAAAMYSDELRHVSPGIMLLEEAGEVLESHVLTAMCSETKHLVLIGDHKQLRPKINSYSLSAEKGDGYDLNVSLFERLINAGYPHTTLLKQHRMCPEISGLVRSLTYPGLEDDDSTKDRPQPRGLRDRLIFFHHKHPEAGFAEVADRRDEGAKMSRKNVFEAEIVLKIVKYLGQQGYGTDKIVVLTPYLGQLSLLRDTLRSQNDPVLNDLDTYDLLRAGLLSQASANHSKRQLKLSTIDNYQGEESEIVIASLTRSNKNGDIGFMAAPERLNVLLSRARNVLILVGNSETFVDSRKGGKAWKPLIDQLKSNGHLYDGLPVRCQKHPQITAILRTNEDFNTKCPDGGCSEPCGVMLSCGKHECPSKCHQLSDHSQMNCTKIVKLKCTRNHSLSLPCSQVKRVCRFCVKEDAAKERRRQRELELEKTRQLKQNEYASKLAEAQEEANYLKRLRKDESDEVQRANVLEQYRQVIEDLKNPLKTTTTSIEPEFDDAPHLATSDITETGRLPLHEGRVQGHGNDHRNEPGSLNQMPNKKVSIAQTQWLHDKMFHNSQSPEVDKLMDMIGIESVKEKFLAIKGKVDISIRQNVDITDRFGTVLLGNPGTGKTTVARLYCKFLASMGVIPGDKFIETTGSRLANEGVAGCQKMIEGLLKDGGGTIFIDEAYQLVHSNSFGGAQVLDFLLAEIENLKGKAVFIVAGYQRPMENFFAHNIGLPSRFPHELKFNDFDDSELMQILISNIEKKYNKRMQVENGLGGLYCRIVARRVGKGRGREGFANARAVENALSKISERQSERLQQEKRRATTKVDDFLFTASDMIGPDPSEALKSSAAWHRLQEMVGLASVKKTVDVLMGTMSYNYARELDEKPLVEYSLNRVFLGNPGTGKTSIAKLYGQILVDIGLLSNGEVVVKNPSDFVGSAIGQSEQNTKGILVSTLGKVLVIDEAYGLFAGGTSDGTGAKSDPYRSAVVDTIVAEVQSTPGEDRCVLLLGYKEQMEQMFQNVNPGLSRRFPMDQAFVFEDFISEELNRILDLKLKEQGYGITNGGRRVALEMLERARNCQHFGNAGEIDILLNSAKMCHQKRLNGNRQTDQSLEAYLDAPDFDENFDRMEKNGASLAKLFEGVVGCKDIISKLEGYCQMARNLRTLNMDVRTQLPFNFIFRGPPGTGKTSTARKMGQVYYDMGLLATHEVIETSVTDLVGQYVGQTGPKTQKVLEQTLGKVLFIDEAYRLGQGPFSREAVDELVDCITKPRYAQKLIIILAGYDADINHLMSLNSGLSSRFPESIQFEPFPPSDCIQLLTRLLSKTKIELLESQVEFDITCLENPSPDFAESLSERFHTLSLTASWANARDVGTLAKEISAEVLRAYNGRNLVLGKAAVLQALNNMLLERSQRHKITEVTDNLSPMSNLGKDELQLPFRMDFQDKPVTTMHSQISTHADTASSEALGTTTAHRTNQPAPTTERDIGVTDDVWNQLQKDKASAEAHEKEFLGLEEEEESKQQEILKLREKEAIAARELDIAVQKADDDLQRQYEQARLQHEIERRKKEAAFAEFQAKRDAAAEMRRKEAVNQRKLRCLGVCVAGFRWIKQSGGYRCAGGSHWVSISQLESC</sequence>
<feature type="domain" description="AAA+ ATPase" evidence="7">
    <location>
        <begin position="1601"/>
        <end position="1721"/>
    </location>
</feature>
<evidence type="ECO:0000256" key="5">
    <source>
        <dbReference type="SAM" id="Coils"/>
    </source>
</evidence>
<dbReference type="InterPro" id="IPR003593">
    <property type="entry name" value="AAA+_ATPase"/>
</dbReference>
<keyword evidence="3" id="KW-0347">Helicase</keyword>
<dbReference type="InterPro" id="IPR000641">
    <property type="entry name" value="CbxX/CfxQ"/>
</dbReference>
<dbReference type="FunFam" id="1.10.8.60:FF:000160">
    <property type="entry name" value="WGS project CABT00000000 data, contig 2.55"/>
    <property type="match status" value="1"/>
</dbReference>
<gene>
    <name evidence="8" type="ORF">EN45_086890</name>
</gene>
<dbReference type="InterPro" id="IPR047187">
    <property type="entry name" value="SF1_C_Upf1"/>
</dbReference>
<dbReference type="CDD" id="cd06008">
    <property type="entry name" value="NF-X1-zinc-finger"/>
    <property type="match status" value="1"/>
</dbReference>
<reference evidence="8" key="1">
    <citation type="journal article" date="2014" name="Genome Announc.">
        <title>Complete sequencing and chromosome-scale genome assembly of the industrial progenitor strain P2niaD18 from the penicillin producer Penicillium chrysogenum.</title>
        <authorList>
            <person name="Specht T."/>
            <person name="Dahlmann T.A."/>
            <person name="Zadra I."/>
            <person name="Kurnsteiner H."/>
            <person name="Kuck U."/>
        </authorList>
    </citation>
    <scope>NUCLEOTIDE SEQUENCE [LARGE SCALE GENOMIC DNA]</scope>
    <source>
        <strain evidence="8">P2niaD18</strain>
    </source>
</reference>
<evidence type="ECO:0000256" key="1">
    <source>
        <dbReference type="ARBA" id="ARBA00010378"/>
    </source>
</evidence>
<dbReference type="CDD" id="cd00009">
    <property type="entry name" value="AAA"/>
    <property type="match status" value="2"/>
</dbReference>
<evidence type="ECO:0000256" key="3">
    <source>
        <dbReference type="ARBA" id="ARBA00022806"/>
    </source>
</evidence>
<feature type="domain" description="AAA+ ATPase" evidence="7">
    <location>
        <begin position="480"/>
        <end position="1019"/>
    </location>
</feature>
<accession>A0A167QB87</accession>
<dbReference type="GO" id="GO:0005524">
    <property type="term" value="F:ATP binding"/>
    <property type="evidence" value="ECO:0007669"/>
    <property type="project" value="UniProtKB-KW"/>
</dbReference>
<dbReference type="SMART" id="SM00382">
    <property type="entry name" value="AAA"/>
    <property type="match status" value="4"/>
</dbReference>
<evidence type="ECO:0000259" key="7">
    <source>
        <dbReference type="SMART" id="SM00382"/>
    </source>
</evidence>
<dbReference type="SUPFAM" id="SSF52540">
    <property type="entry name" value="P-loop containing nucleoside triphosphate hydrolases"/>
    <property type="match status" value="4"/>
</dbReference>
<dbReference type="Gene3D" id="1.10.8.60">
    <property type="match status" value="2"/>
</dbReference>
<dbReference type="Pfam" id="PF17866">
    <property type="entry name" value="AAA_lid_6"/>
    <property type="match status" value="2"/>
</dbReference>
<dbReference type="GO" id="GO:0004386">
    <property type="term" value="F:helicase activity"/>
    <property type="evidence" value="ECO:0007669"/>
    <property type="project" value="InterPro"/>
</dbReference>
<comment type="similarity">
    <text evidence="1">Belongs to the CbxX/CfxQ family.</text>
</comment>
<dbReference type="PRINTS" id="PR00819">
    <property type="entry name" value="CBXCFQXSUPER"/>
</dbReference>
<dbReference type="CDD" id="cd18808">
    <property type="entry name" value="SF1_C_Upf1"/>
    <property type="match status" value="1"/>
</dbReference>
<evidence type="ECO:0000256" key="2">
    <source>
        <dbReference type="ARBA" id="ARBA00022741"/>
    </source>
</evidence>
<feature type="domain" description="AAA+ ATPase" evidence="7">
    <location>
        <begin position="1882"/>
        <end position="2019"/>
    </location>
</feature>
<dbReference type="CDD" id="cd17936">
    <property type="entry name" value="EEXXEc_NFX1"/>
    <property type="match status" value="1"/>
</dbReference>
<keyword evidence="3" id="KW-0378">Hydrolase</keyword>